<keyword evidence="2" id="KW-1185">Reference proteome</keyword>
<dbReference type="OrthoDB" id="3233180at2759"/>
<reference evidence="1" key="1">
    <citation type="submission" date="2019-10" db="EMBL/GenBank/DDBJ databases">
        <authorList>
            <consortium name="DOE Joint Genome Institute"/>
            <person name="Kuo A."/>
            <person name="Miyauchi S."/>
            <person name="Kiss E."/>
            <person name="Drula E."/>
            <person name="Kohler A."/>
            <person name="Sanchez-Garcia M."/>
            <person name="Andreopoulos B."/>
            <person name="Barry K.W."/>
            <person name="Bonito G."/>
            <person name="Buee M."/>
            <person name="Carver A."/>
            <person name="Chen C."/>
            <person name="Cichocki N."/>
            <person name="Clum A."/>
            <person name="Culley D."/>
            <person name="Crous P.W."/>
            <person name="Fauchery L."/>
            <person name="Girlanda M."/>
            <person name="Hayes R."/>
            <person name="Keri Z."/>
            <person name="LaButti K."/>
            <person name="Lipzen A."/>
            <person name="Lombard V."/>
            <person name="Magnuson J."/>
            <person name="Maillard F."/>
            <person name="Morin E."/>
            <person name="Murat C."/>
            <person name="Nolan M."/>
            <person name="Ohm R."/>
            <person name="Pangilinan J."/>
            <person name="Pereira M."/>
            <person name="Perotto S."/>
            <person name="Peter M."/>
            <person name="Riley R."/>
            <person name="Sitrit Y."/>
            <person name="Stielow B."/>
            <person name="Szollosi G."/>
            <person name="Zifcakova L."/>
            <person name="Stursova M."/>
            <person name="Spatafora J.W."/>
            <person name="Tedersoo L."/>
            <person name="Vaario L.-M."/>
            <person name="Yamada A."/>
            <person name="Yan M."/>
            <person name="Wang P."/>
            <person name="Xu J."/>
            <person name="Bruns T."/>
            <person name="Baldrian P."/>
            <person name="Vilgalys R."/>
            <person name="Henrissat B."/>
            <person name="Grigoriev I.V."/>
            <person name="Hibbett D."/>
            <person name="Nagy L.G."/>
            <person name="Martin F.M."/>
        </authorList>
    </citation>
    <scope>NUCLEOTIDE SEQUENCE</scope>
    <source>
        <strain evidence="1">Prilba</strain>
    </source>
</reference>
<gene>
    <name evidence="1" type="ORF">DFH94DRAFT_444211</name>
</gene>
<dbReference type="AlphaFoldDB" id="A0A9P5MXQ6"/>
<sequence length="310" mass="34896">MQMNSKLPYKHWRTTSSHDFFRCWITVSVESLQRWVAVLSYSMLSISSFVPYRVVSSAVERRAPLTPDTILTTGLIMSFLTLCWPRLCCRISVSALLSTVAIYASRMNTPYLSCHVLTLFSSFEGSRGDIPPNKSLNMGLDKIPWEIALSCPRSDILVASCLASCVLAREHLQSLHTSTAVEIWDYLRDVLLLILTGNYIRDEAPLGFLVAPIICEGLLALPRKSGDPLVIWALCSPWSMSLCRKLRELLEGNEDTFSKTQIILKKRLSLGGKTLMEKLENGVREETEGGKAAEMKWVYFKGQIVKVVRK</sequence>
<dbReference type="Proteomes" id="UP000759537">
    <property type="component" value="Unassembled WGS sequence"/>
</dbReference>
<proteinExistence type="predicted"/>
<evidence type="ECO:0000313" key="2">
    <source>
        <dbReference type="Proteomes" id="UP000759537"/>
    </source>
</evidence>
<organism evidence="1 2">
    <name type="scientific">Russula ochroleuca</name>
    <dbReference type="NCBI Taxonomy" id="152965"/>
    <lineage>
        <taxon>Eukaryota</taxon>
        <taxon>Fungi</taxon>
        <taxon>Dikarya</taxon>
        <taxon>Basidiomycota</taxon>
        <taxon>Agaricomycotina</taxon>
        <taxon>Agaricomycetes</taxon>
        <taxon>Russulales</taxon>
        <taxon>Russulaceae</taxon>
        <taxon>Russula</taxon>
    </lineage>
</organism>
<name>A0A9P5MXQ6_9AGAM</name>
<evidence type="ECO:0000313" key="1">
    <source>
        <dbReference type="EMBL" id="KAF8481156.1"/>
    </source>
</evidence>
<comment type="caution">
    <text evidence="1">The sequence shown here is derived from an EMBL/GenBank/DDBJ whole genome shotgun (WGS) entry which is preliminary data.</text>
</comment>
<protein>
    <submittedName>
        <fullName evidence="1">Uncharacterized protein</fullName>
    </submittedName>
</protein>
<dbReference type="EMBL" id="WHVB01000007">
    <property type="protein sequence ID" value="KAF8481156.1"/>
    <property type="molecule type" value="Genomic_DNA"/>
</dbReference>
<accession>A0A9P5MXQ6</accession>
<reference evidence="1" key="2">
    <citation type="journal article" date="2020" name="Nat. Commun.">
        <title>Large-scale genome sequencing of mycorrhizal fungi provides insights into the early evolution of symbiotic traits.</title>
        <authorList>
            <person name="Miyauchi S."/>
            <person name="Kiss E."/>
            <person name="Kuo A."/>
            <person name="Drula E."/>
            <person name="Kohler A."/>
            <person name="Sanchez-Garcia M."/>
            <person name="Morin E."/>
            <person name="Andreopoulos B."/>
            <person name="Barry K.W."/>
            <person name="Bonito G."/>
            <person name="Buee M."/>
            <person name="Carver A."/>
            <person name="Chen C."/>
            <person name="Cichocki N."/>
            <person name="Clum A."/>
            <person name="Culley D."/>
            <person name="Crous P.W."/>
            <person name="Fauchery L."/>
            <person name="Girlanda M."/>
            <person name="Hayes R.D."/>
            <person name="Keri Z."/>
            <person name="LaButti K."/>
            <person name="Lipzen A."/>
            <person name="Lombard V."/>
            <person name="Magnuson J."/>
            <person name="Maillard F."/>
            <person name="Murat C."/>
            <person name="Nolan M."/>
            <person name="Ohm R.A."/>
            <person name="Pangilinan J."/>
            <person name="Pereira M.F."/>
            <person name="Perotto S."/>
            <person name="Peter M."/>
            <person name="Pfister S."/>
            <person name="Riley R."/>
            <person name="Sitrit Y."/>
            <person name="Stielow J.B."/>
            <person name="Szollosi G."/>
            <person name="Zifcakova L."/>
            <person name="Stursova M."/>
            <person name="Spatafora J.W."/>
            <person name="Tedersoo L."/>
            <person name="Vaario L.M."/>
            <person name="Yamada A."/>
            <person name="Yan M."/>
            <person name="Wang P."/>
            <person name="Xu J."/>
            <person name="Bruns T."/>
            <person name="Baldrian P."/>
            <person name="Vilgalys R."/>
            <person name="Dunand C."/>
            <person name="Henrissat B."/>
            <person name="Grigoriev I.V."/>
            <person name="Hibbett D."/>
            <person name="Nagy L.G."/>
            <person name="Martin F.M."/>
        </authorList>
    </citation>
    <scope>NUCLEOTIDE SEQUENCE</scope>
    <source>
        <strain evidence="1">Prilba</strain>
    </source>
</reference>